<gene>
    <name evidence="2" type="ORF">ACT18_09290</name>
    <name evidence="3" type="ORF">BST28_10530</name>
</gene>
<comment type="caution">
    <text evidence="2">The sequence shown here is derived from an EMBL/GenBank/DDBJ whole genome shotgun (WGS) entry which is preliminary data.</text>
</comment>
<feature type="transmembrane region" description="Helical" evidence="1">
    <location>
        <begin position="101"/>
        <end position="124"/>
    </location>
</feature>
<protein>
    <recommendedName>
        <fullName evidence="6">DUF4386 domain-containing protein</fullName>
    </recommendedName>
</protein>
<feature type="transmembrane region" description="Helical" evidence="1">
    <location>
        <begin position="61"/>
        <end position="89"/>
    </location>
</feature>
<dbReference type="OrthoDB" id="4689187at2"/>
<reference evidence="3 5" key="2">
    <citation type="submission" date="2017-02" db="EMBL/GenBank/DDBJ databases">
        <title>The new phylogeny of genus Mycobacterium.</title>
        <authorList>
            <person name="Tortoli E."/>
            <person name="Trovato A."/>
            <person name="Cirillo D.M."/>
        </authorList>
    </citation>
    <scope>NUCLEOTIDE SEQUENCE [LARGE SCALE GENOMIC DNA]</scope>
    <source>
        <strain evidence="3 5">DSM 45093</strain>
    </source>
</reference>
<feature type="transmembrane region" description="Helical" evidence="1">
    <location>
        <begin position="144"/>
        <end position="166"/>
    </location>
</feature>
<evidence type="ECO:0000313" key="2">
    <source>
        <dbReference type="EMBL" id="OBY32147.1"/>
    </source>
</evidence>
<keyword evidence="4" id="KW-1185">Reference proteome</keyword>
<dbReference type="EMBL" id="LFOE01000009">
    <property type="protein sequence ID" value="OBY32147.1"/>
    <property type="molecule type" value="Genomic_DNA"/>
</dbReference>
<feature type="transmembrane region" description="Helical" evidence="1">
    <location>
        <begin position="178"/>
        <end position="198"/>
    </location>
</feature>
<name>A0A1B8SHF0_9MYCO</name>
<dbReference type="STRING" id="354243.BST28_10530"/>
<evidence type="ECO:0000313" key="3">
    <source>
        <dbReference type="EMBL" id="ORA80159.1"/>
    </source>
</evidence>
<evidence type="ECO:0008006" key="6">
    <source>
        <dbReference type="Google" id="ProtNLM"/>
    </source>
</evidence>
<feature type="transmembrane region" description="Helical" evidence="1">
    <location>
        <begin position="18"/>
        <end position="41"/>
    </location>
</feature>
<dbReference type="RefSeq" id="WP_065287955.1">
    <property type="nucleotide sequence ID" value="NZ_LFOE01000009.1"/>
</dbReference>
<dbReference type="EMBL" id="MVHU01000012">
    <property type="protein sequence ID" value="ORA80159.1"/>
    <property type="molecule type" value="Genomic_DNA"/>
</dbReference>
<evidence type="ECO:0000313" key="5">
    <source>
        <dbReference type="Proteomes" id="UP000192713"/>
    </source>
</evidence>
<evidence type="ECO:0000256" key="1">
    <source>
        <dbReference type="SAM" id="Phobius"/>
    </source>
</evidence>
<reference evidence="2 4" key="1">
    <citation type="submission" date="2015-06" db="EMBL/GenBank/DDBJ databases">
        <title>Genome sequence of Mycobacterium kumamotonense strain Roo.</title>
        <authorList>
            <person name="Greninger A.L."/>
            <person name="Cunningham G."/>
            <person name="Miller S."/>
        </authorList>
    </citation>
    <scope>NUCLEOTIDE SEQUENCE [LARGE SCALE GENOMIC DNA]</scope>
    <source>
        <strain evidence="2 4">Roo</strain>
    </source>
</reference>
<organism evidence="2 4">
    <name type="scientific">Mycolicibacter kumamotonensis</name>
    <dbReference type="NCBI Taxonomy" id="354243"/>
    <lineage>
        <taxon>Bacteria</taxon>
        <taxon>Bacillati</taxon>
        <taxon>Actinomycetota</taxon>
        <taxon>Actinomycetes</taxon>
        <taxon>Mycobacteriales</taxon>
        <taxon>Mycobacteriaceae</taxon>
        <taxon>Mycolicibacter</taxon>
    </lineage>
</organism>
<feature type="transmembrane region" description="Helical" evidence="1">
    <location>
        <begin position="210"/>
        <end position="229"/>
    </location>
</feature>
<keyword evidence="1" id="KW-0472">Membrane</keyword>
<dbReference type="PATRIC" id="fig|354243.3.peg.1930"/>
<sequence>MTAATATTEAMNTRGQRILLWTVPPAAALFALAYLLFPVFSPPLSPTLTPEQVAAFFAENVTGVLGVTILCNLIACSLVPLFAVTAVQISRTATSSSVFTYAYLLCVGVGLTAFILADYCWAMAAFRPERDPQLISLLNDMAWFFFIAPVGTIIVQNLCLAVSIYLDARPDPVFPRWVAHFNIAVAALLVPSAFSLLYKTGPLAWDGALSFTLRLSVFAVYLVVMFAVLRDVVDRQGDEREALA</sequence>
<proteinExistence type="predicted"/>
<dbReference type="Proteomes" id="UP000092668">
    <property type="component" value="Unassembled WGS sequence"/>
</dbReference>
<evidence type="ECO:0000313" key="4">
    <source>
        <dbReference type="Proteomes" id="UP000092668"/>
    </source>
</evidence>
<accession>A0A1B8SHF0</accession>
<keyword evidence="1" id="KW-1133">Transmembrane helix</keyword>
<keyword evidence="1" id="KW-0812">Transmembrane</keyword>
<dbReference type="Proteomes" id="UP000192713">
    <property type="component" value="Unassembled WGS sequence"/>
</dbReference>
<dbReference type="AlphaFoldDB" id="A0A1B8SHF0"/>